<keyword evidence="2" id="KW-0349">Heme</keyword>
<organism evidence="7 8">
    <name type="scientific">Pseudonocardia hydrocarbonoxydans</name>
    <dbReference type="NCBI Taxonomy" id="76726"/>
    <lineage>
        <taxon>Bacteria</taxon>
        <taxon>Bacillati</taxon>
        <taxon>Actinomycetota</taxon>
        <taxon>Actinomycetes</taxon>
        <taxon>Pseudonocardiales</taxon>
        <taxon>Pseudonocardiaceae</taxon>
        <taxon>Pseudonocardia</taxon>
    </lineage>
</organism>
<proteinExistence type="inferred from homology"/>
<dbReference type="RefSeq" id="WP_141276431.1">
    <property type="nucleotide sequence ID" value="NZ_BAAARZ010000002.1"/>
</dbReference>
<reference evidence="7 8" key="1">
    <citation type="submission" date="2019-06" db="EMBL/GenBank/DDBJ databases">
        <title>Whole genome shotgun sequence of Pseudonocardia hydrocarbonoxydans NBRC 14498.</title>
        <authorList>
            <person name="Hosoyama A."/>
            <person name="Uohara A."/>
            <person name="Ohji S."/>
            <person name="Ichikawa N."/>
        </authorList>
    </citation>
    <scope>NUCLEOTIDE SEQUENCE [LARGE SCALE GENOMIC DNA]</scope>
    <source>
        <strain evidence="7 8">NBRC 14498</strain>
    </source>
</reference>
<dbReference type="Proteomes" id="UP000320338">
    <property type="component" value="Unassembled WGS sequence"/>
</dbReference>
<dbReference type="PRINTS" id="PR00359">
    <property type="entry name" value="BP450"/>
</dbReference>
<dbReference type="Pfam" id="PF00067">
    <property type="entry name" value="p450"/>
    <property type="match status" value="1"/>
</dbReference>
<keyword evidence="3" id="KW-0479">Metal-binding</keyword>
<dbReference type="EMBL" id="BJNG01000003">
    <property type="protein sequence ID" value="GEC18097.1"/>
    <property type="molecule type" value="Genomic_DNA"/>
</dbReference>
<keyword evidence="6" id="KW-0503">Monooxygenase</keyword>
<evidence type="ECO:0000313" key="7">
    <source>
        <dbReference type="EMBL" id="GEC18097.1"/>
    </source>
</evidence>
<dbReference type="OrthoDB" id="5241086at2"/>
<evidence type="ECO:0000256" key="3">
    <source>
        <dbReference type="ARBA" id="ARBA00022723"/>
    </source>
</evidence>
<dbReference type="GO" id="GO:0020037">
    <property type="term" value="F:heme binding"/>
    <property type="evidence" value="ECO:0007669"/>
    <property type="project" value="InterPro"/>
</dbReference>
<evidence type="ECO:0000256" key="6">
    <source>
        <dbReference type="ARBA" id="ARBA00023033"/>
    </source>
</evidence>
<dbReference type="Gene3D" id="1.10.630.10">
    <property type="entry name" value="Cytochrome P450"/>
    <property type="match status" value="1"/>
</dbReference>
<dbReference type="FunFam" id="1.10.630.10:FF:000018">
    <property type="entry name" value="Cytochrome P450 monooxygenase"/>
    <property type="match status" value="1"/>
</dbReference>
<evidence type="ECO:0000256" key="4">
    <source>
        <dbReference type="ARBA" id="ARBA00023002"/>
    </source>
</evidence>
<sequence>MDSDQDSPGHLAFWARPDAERAAVFAELRRRPHGLPWVPFRNRAPFAPNRDGFHAVVRHADVVAASRDARLFGNAPTAASLYDIPPWLVRYLDSMINKDGPEHARLRKVVARAFSPRMLARLEADIRARATRIVDDVLVERSGDFVARVAQRLPVAVICAMLGLDDSHHDLVTRQGNVLVGSGDPEYNGIERGYLLRHGAPGVRHVVPVSARLARAGEQLHRLVRRTGRDRLREPRDDLISTLVHADVDGERLTPREVATLFILLVLAGSETTRATITHALVLLTAHPGQREHLLADVGGRIGGAVEEVVRHASPVLQFRRTATADGELGGTPVRAGDKLLLFYTSANRDEAVFTEPDRFDITRSPNPHLGFGGPGPHHCLGAALARTESTILLTELLTRAPTIRAVGEPDRLLSDFVNGVKRQAYAL</sequence>
<dbReference type="InterPro" id="IPR001128">
    <property type="entry name" value="Cyt_P450"/>
</dbReference>
<dbReference type="PANTHER" id="PTHR46696">
    <property type="entry name" value="P450, PUTATIVE (EUROFUNG)-RELATED"/>
    <property type="match status" value="1"/>
</dbReference>
<keyword evidence="8" id="KW-1185">Reference proteome</keyword>
<evidence type="ECO:0000256" key="5">
    <source>
        <dbReference type="ARBA" id="ARBA00023004"/>
    </source>
</evidence>
<dbReference type="GO" id="GO:0005506">
    <property type="term" value="F:iron ion binding"/>
    <property type="evidence" value="ECO:0007669"/>
    <property type="project" value="InterPro"/>
</dbReference>
<dbReference type="InterPro" id="IPR002397">
    <property type="entry name" value="Cyt_P450_B"/>
</dbReference>
<dbReference type="GO" id="GO:0008395">
    <property type="term" value="F:steroid hydroxylase activity"/>
    <property type="evidence" value="ECO:0007669"/>
    <property type="project" value="TreeGrafter"/>
</dbReference>
<dbReference type="GO" id="GO:0006707">
    <property type="term" value="P:cholesterol catabolic process"/>
    <property type="evidence" value="ECO:0007669"/>
    <property type="project" value="TreeGrafter"/>
</dbReference>
<name>A0A4Y3WGG8_9PSEU</name>
<gene>
    <name evidence="7" type="ORF">PHY01_03800</name>
</gene>
<dbReference type="SUPFAM" id="SSF48264">
    <property type="entry name" value="Cytochrome P450"/>
    <property type="match status" value="1"/>
</dbReference>
<comment type="caution">
    <text evidence="7">The sequence shown here is derived from an EMBL/GenBank/DDBJ whole genome shotgun (WGS) entry which is preliminary data.</text>
</comment>
<dbReference type="GO" id="GO:0036199">
    <property type="term" value="F:cholest-4-en-3-one 26-monooxygenase activity"/>
    <property type="evidence" value="ECO:0007669"/>
    <property type="project" value="TreeGrafter"/>
</dbReference>
<dbReference type="AlphaFoldDB" id="A0A4Y3WGG8"/>
<accession>A0A4Y3WGG8</accession>
<dbReference type="PANTHER" id="PTHR46696:SF4">
    <property type="entry name" value="BIOTIN BIOSYNTHESIS CYTOCHROME P450"/>
    <property type="match status" value="1"/>
</dbReference>
<comment type="similarity">
    <text evidence="1">Belongs to the cytochrome P450 family.</text>
</comment>
<evidence type="ECO:0000256" key="2">
    <source>
        <dbReference type="ARBA" id="ARBA00022617"/>
    </source>
</evidence>
<evidence type="ECO:0000256" key="1">
    <source>
        <dbReference type="ARBA" id="ARBA00010617"/>
    </source>
</evidence>
<keyword evidence="4" id="KW-0560">Oxidoreductase</keyword>
<protein>
    <submittedName>
        <fullName evidence="7">Cytochrome P450</fullName>
    </submittedName>
</protein>
<dbReference type="InterPro" id="IPR036396">
    <property type="entry name" value="Cyt_P450_sf"/>
</dbReference>
<keyword evidence="5" id="KW-0408">Iron</keyword>
<dbReference type="CDD" id="cd11033">
    <property type="entry name" value="CYP142-like"/>
    <property type="match status" value="1"/>
</dbReference>
<evidence type="ECO:0000313" key="8">
    <source>
        <dbReference type="Proteomes" id="UP000320338"/>
    </source>
</evidence>